<feature type="non-terminal residue" evidence="2">
    <location>
        <position position="52"/>
    </location>
</feature>
<dbReference type="EMBL" id="CAJOBI010145016">
    <property type="protein sequence ID" value="CAF4785631.1"/>
    <property type="molecule type" value="Genomic_DNA"/>
</dbReference>
<accession>A0A8S3B0D5</accession>
<dbReference type="GO" id="GO:0098609">
    <property type="term" value="P:cell-cell adhesion"/>
    <property type="evidence" value="ECO:0007669"/>
    <property type="project" value="TreeGrafter"/>
</dbReference>
<dbReference type="Gene3D" id="1.20.1420.10">
    <property type="entry name" value="Talin, central domain"/>
    <property type="match status" value="1"/>
</dbReference>
<proteinExistence type="predicted"/>
<dbReference type="Proteomes" id="UP000681720">
    <property type="component" value="Unassembled WGS sequence"/>
</dbReference>
<dbReference type="EMBL" id="CAJOBI010156084">
    <property type="protein sequence ID" value="CAF4831842.1"/>
    <property type="molecule type" value="Genomic_DNA"/>
</dbReference>
<gene>
    <name evidence="1" type="ORF">GIL414_LOCUS35971</name>
    <name evidence="2" type="ORF">SMN809_LOCUS46540</name>
    <name evidence="3" type="ORF">SMN809_LOCUS48523</name>
</gene>
<protein>
    <submittedName>
        <fullName evidence="2">Uncharacterized protein</fullName>
    </submittedName>
</protein>
<organism evidence="2 4">
    <name type="scientific">Rotaria magnacalcarata</name>
    <dbReference type="NCBI Taxonomy" id="392030"/>
    <lineage>
        <taxon>Eukaryota</taxon>
        <taxon>Metazoa</taxon>
        <taxon>Spiralia</taxon>
        <taxon>Gnathifera</taxon>
        <taxon>Rotifera</taxon>
        <taxon>Eurotatoria</taxon>
        <taxon>Bdelloidea</taxon>
        <taxon>Philodinida</taxon>
        <taxon>Philodinidae</taxon>
        <taxon>Rotaria</taxon>
    </lineage>
</organism>
<sequence length="52" mass="5442">EQDGETFADHREAILKTAKALVEDTKTLVAGAASSQEQLASAAQAAVRTITK</sequence>
<dbReference type="GO" id="GO:0005178">
    <property type="term" value="F:integrin binding"/>
    <property type="evidence" value="ECO:0007669"/>
    <property type="project" value="TreeGrafter"/>
</dbReference>
<evidence type="ECO:0000313" key="3">
    <source>
        <dbReference type="EMBL" id="CAF4831842.1"/>
    </source>
</evidence>
<dbReference type="PANTHER" id="PTHR19981">
    <property type="entry name" value="TALIN"/>
    <property type="match status" value="1"/>
</dbReference>
<reference evidence="2" key="1">
    <citation type="submission" date="2021-02" db="EMBL/GenBank/DDBJ databases">
        <authorList>
            <person name="Nowell W R."/>
        </authorList>
    </citation>
    <scope>NUCLEOTIDE SEQUENCE</scope>
</reference>
<dbReference type="GO" id="GO:0005886">
    <property type="term" value="C:plasma membrane"/>
    <property type="evidence" value="ECO:0007669"/>
    <property type="project" value="TreeGrafter"/>
</dbReference>
<comment type="caution">
    <text evidence="2">The sequence shown here is derived from an EMBL/GenBank/DDBJ whole genome shotgun (WGS) entry which is preliminary data.</text>
</comment>
<feature type="non-terminal residue" evidence="2">
    <location>
        <position position="1"/>
    </location>
</feature>
<dbReference type="GO" id="GO:0030036">
    <property type="term" value="P:actin cytoskeleton organization"/>
    <property type="evidence" value="ECO:0007669"/>
    <property type="project" value="TreeGrafter"/>
</dbReference>
<dbReference type="Proteomes" id="UP000676336">
    <property type="component" value="Unassembled WGS sequence"/>
</dbReference>
<evidence type="ECO:0000313" key="4">
    <source>
        <dbReference type="Proteomes" id="UP000676336"/>
    </source>
</evidence>
<evidence type="ECO:0000313" key="1">
    <source>
        <dbReference type="EMBL" id="CAF4529809.1"/>
    </source>
</evidence>
<dbReference type="EMBL" id="CAJOBJ010088196">
    <property type="protein sequence ID" value="CAF4529809.1"/>
    <property type="molecule type" value="Genomic_DNA"/>
</dbReference>
<dbReference type="PANTHER" id="PTHR19981:SF1">
    <property type="entry name" value="RHEA, ISOFORM B"/>
    <property type="match status" value="1"/>
</dbReference>
<name>A0A8S3B0D5_9BILA</name>
<dbReference type="GO" id="GO:0005737">
    <property type="term" value="C:cytoplasm"/>
    <property type="evidence" value="ECO:0007669"/>
    <property type="project" value="TreeGrafter"/>
</dbReference>
<evidence type="ECO:0000313" key="2">
    <source>
        <dbReference type="EMBL" id="CAF4785631.1"/>
    </source>
</evidence>
<dbReference type="AlphaFoldDB" id="A0A8S3B0D5"/>
<dbReference type="GO" id="GO:0005925">
    <property type="term" value="C:focal adhesion"/>
    <property type="evidence" value="ECO:0007669"/>
    <property type="project" value="TreeGrafter"/>
</dbReference>